<dbReference type="Gene3D" id="3.30.420.40">
    <property type="match status" value="2"/>
</dbReference>
<dbReference type="InterPro" id="IPR002731">
    <property type="entry name" value="ATPase_BadF"/>
</dbReference>
<dbReference type="GO" id="GO:0016301">
    <property type="term" value="F:kinase activity"/>
    <property type="evidence" value="ECO:0007669"/>
    <property type="project" value="UniProtKB-KW"/>
</dbReference>
<dbReference type="InterPro" id="IPR052519">
    <property type="entry name" value="Euk-type_GlcNAc_Kinase"/>
</dbReference>
<dbReference type="RefSeq" id="WP_213011034.1">
    <property type="nucleotide sequence ID" value="NZ_BOQN01000092.1"/>
</dbReference>
<proteinExistence type="predicted"/>
<feature type="domain" description="ATPase BadF/BadG/BcrA/BcrD type" evidence="1">
    <location>
        <begin position="5"/>
        <end position="257"/>
    </location>
</feature>
<dbReference type="PANTHER" id="PTHR43190:SF3">
    <property type="entry name" value="N-ACETYL-D-GLUCOSAMINE KINASE"/>
    <property type="match status" value="1"/>
</dbReference>
<sequence>MDLVVGVDAGGTASRAVVATLDGAIVGRGAAGPGNPLSGGVSAASAIGVALRSALSGCDPSRVAGGVLGVAGTSVVTNPVIADAFEAMWFSLGLRCPMRIVGDVVTAFAAGTPSPSGAALIAGTGAVAARLNDHAVIAVADGFGWLLGDEGSGRWMGLQALRSAVRDWPSTLAGLVAAHAGVTSADALIHWAQGLPFPAIDGLAPVVCAAARAGDPDAERITTAAAGQLLATLDQVAEPGAPVVLAGGLLAAETPVRESVLAALRTGHATVGTSTDPAAAAAWLAARPLSALSPPALHTALLG</sequence>
<dbReference type="EMBL" id="BOQN01000092">
    <property type="protein sequence ID" value="GIM95303.1"/>
    <property type="molecule type" value="Genomic_DNA"/>
</dbReference>
<evidence type="ECO:0000313" key="2">
    <source>
        <dbReference type="EMBL" id="GIM95303.1"/>
    </source>
</evidence>
<dbReference type="InterPro" id="IPR043129">
    <property type="entry name" value="ATPase_NBD"/>
</dbReference>
<keyword evidence="2" id="KW-0808">Transferase</keyword>
<dbReference type="Pfam" id="PF01869">
    <property type="entry name" value="BcrAD_BadFG"/>
    <property type="match status" value="1"/>
</dbReference>
<dbReference type="SUPFAM" id="SSF53067">
    <property type="entry name" value="Actin-like ATPase domain"/>
    <property type="match status" value="2"/>
</dbReference>
<comment type="caution">
    <text evidence="2">The sequence shown here is derived from an EMBL/GenBank/DDBJ whole genome shotgun (WGS) entry which is preliminary data.</text>
</comment>
<reference evidence="2 3" key="1">
    <citation type="submission" date="2021-03" db="EMBL/GenBank/DDBJ databases">
        <title>Whole genome shotgun sequence of Actinoplanes toevensis NBRC 105298.</title>
        <authorList>
            <person name="Komaki H."/>
            <person name="Tamura T."/>
        </authorList>
    </citation>
    <scope>NUCLEOTIDE SEQUENCE [LARGE SCALE GENOMIC DNA]</scope>
    <source>
        <strain evidence="2 3">NBRC 105298</strain>
    </source>
</reference>
<keyword evidence="2" id="KW-0418">Kinase</keyword>
<protein>
    <submittedName>
        <fullName evidence="2">N-acetylglucosamine kinase</fullName>
    </submittedName>
</protein>
<evidence type="ECO:0000313" key="3">
    <source>
        <dbReference type="Proteomes" id="UP000677082"/>
    </source>
</evidence>
<keyword evidence="3" id="KW-1185">Reference proteome</keyword>
<organism evidence="2 3">
    <name type="scientific">Paractinoplanes toevensis</name>
    <dbReference type="NCBI Taxonomy" id="571911"/>
    <lineage>
        <taxon>Bacteria</taxon>
        <taxon>Bacillati</taxon>
        <taxon>Actinomycetota</taxon>
        <taxon>Actinomycetes</taxon>
        <taxon>Micromonosporales</taxon>
        <taxon>Micromonosporaceae</taxon>
        <taxon>Paractinoplanes</taxon>
    </lineage>
</organism>
<evidence type="ECO:0000259" key="1">
    <source>
        <dbReference type="Pfam" id="PF01869"/>
    </source>
</evidence>
<accession>A0A919TGM3</accession>
<name>A0A919TGM3_9ACTN</name>
<dbReference type="Proteomes" id="UP000677082">
    <property type="component" value="Unassembled WGS sequence"/>
</dbReference>
<dbReference type="PANTHER" id="PTHR43190">
    <property type="entry name" value="N-ACETYL-D-GLUCOSAMINE KINASE"/>
    <property type="match status" value="1"/>
</dbReference>
<gene>
    <name evidence="2" type="ORF">Ato02nite_070960</name>
</gene>
<dbReference type="AlphaFoldDB" id="A0A919TGM3"/>